<dbReference type="GO" id="GO:0004622">
    <property type="term" value="F:phosphatidylcholine lysophospholipase activity"/>
    <property type="evidence" value="ECO:0007669"/>
    <property type="project" value="TreeGrafter"/>
</dbReference>
<protein>
    <submittedName>
        <fullName evidence="2">SGNH/GDSL hydrolase family protein</fullName>
    </submittedName>
</protein>
<feature type="domain" description="SGNH hydrolase-type esterase" evidence="1">
    <location>
        <begin position="19"/>
        <end position="206"/>
    </location>
</feature>
<evidence type="ECO:0000313" key="2">
    <source>
        <dbReference type="EMBL" id="MBC8595509.1"/>
    </source>
</evidence>
<dbReference type="Pfam" id="PF13472">
    <property type="entry name" value="Lipase_GDSL_2"/>
    <property type="match status" value="1"/>
</dbReference>
<comment type="caution">
    <text evidence="2">The sequence shown here is derived from an EMBL/GenBank/DDBJ whole genome shotgun (WGS) entry which is preliminary data.</text>
</comment>
<dbReference type="SUPFAM" id="SSF52266">
    <property type="entry name" value="SGNH hydrolase"/>
    <property type="match status" value="1"/>
</dbReference>
<dbReference type="PANTHER" id="PTHR30383:SF5">
    <property type="entry name" value="SGNH HYDROLASE-TYPE ESTERASE DOMAIN-CONTAINING PROTEIN"/>
    <property type="match status" value="1"/>
</dbReference>
<sequence length="226" mass="25233">MISNLVKKFETNNSLTAVFFGDSVTHGYFESLDGMHGVTDYESVYHNILRKKINAVFPHRKFNVINSGIGGDNASAGVERVERDVVGHSPDLTVVCYGLNDVNGELENYANSLDLIFKKIKNAGCEVIFMTPNMLNTRVTGAILKDYAEKTAQYQNGGKMDLFMKTAKEIAHENGVAVADCYTKWKALERAGADINLLLANRINHPIRSMHNLFAETLFNTIFFEE</sequence>
<dbReference type="AlphaFoldDB" id="A0A926FBV8"/>
<evidence type="ECO:0000259" key="1">
    <source>
        <dbReference type="Pfam" id="PF13472"/>
    </source>
</evidence>
<dbReference type="InterPro" id="IPR036514">
    <property type="entry name" value="SGNH_hydro_sf"/>
</dbReference>
<accession>A0A926FBV8</accession>
<dbReference type="Gene3D" id="3.40.50.1110">
    <property type="entry name" value="SGNH hydrolase"/>
    <property type="match status" value="1"/>
</dbReference>
<dbReference type="InterPro" id="IPR051532">
    <property type="entry name" value="Ester_Hydrolysis_Enzymes"/>
</dbReference>
<keyword evidence="3" id="KW-1185">Reference proteome</keyword>
<dbReference type="PANTHER" id="PTHR30383">
    <property type="entry name" value="THIOESTERASE 1/PROTEASE 1/LYSOPHOSPHOLIPASE L1"/>
    <property type="match status" value="1"/>
</dbReference>
<proteinExistence type="predicted"/>
<organism evidence="2 3">
    <name type="scientific">Qingrenia yutianensis</name>
    <dbReference type="NCBI Taxonomy" id="2763676"/>
    <lineage>
        <taxon>Bacteria</taxon>
        <taxon>Bacillati</taxon>
        <taxon>Bacillota</taxon>
        <taxon>Clostridia</taxon>
        <taxon>Eubacteriales</taxon>
        <taxon>Oscillospiraceae</taxon>
        <taxon>Qingrenia</taxon>
    </lineage>
</organism>
<dbReference type="Proteomes" id="UP000647416">
    <property type="component" value="Unassembled WGS sequence"/>
</dbReference>
<name>A0A926FBV8_9FIRM</name>
<dbReference type="RefSeq" id="WP_262431189.1">
    <property type="nucleotide sequence ID" value="NZ_JACRTE010000001.1"/>
</dbReference>
<keyword evidence="2" id="KW-0378">Hydrolase</keyword>
<reference evidence="2" key="1">
    <citation type="submission" date="2020-08" db="EMBL/GenBank/DDBJ databases">
        <title>Genome public.</title>
        <authorList>
            <person name="Liu C."/>
            <person name="Sun Q."/>
        </authorList>
    </citation>
    <scope>NUCLEOTIDE SEQUENCE</scope>
    <source>
        <strain evidence="2">NSJ-50</strain>
    </source>
</reference>
<dbReference type="InterPro" id="IPR013830">
    <property type="entry name" value="SGNH_hydro"/>
</dbReference>
<dbReference type="EMBL" id="JACRTE010000001">
    <property type="protein sequence ID" value="MBC8595509.1"/>
    <property type="molecule type" value="Genomic_DNA"/>
</dbReference>
<gene>
    <name evidence="2" type="ORF">H8706_01320</name>
</gene>
<evidence type="ECO:0000313" key="3">
    <source>
        <dbReference type="Proteomes" id="UP000647416"/>
    </source>
</evidence>